<evidence type="ECO:0000313" key="2">
    <source>
        <dbReference type="Proteomes" id="UP000320585"/>
    </source>
</evidence>
<dbReference type="Proteomes" id="UP000320585">
    <property type="component" value="Chromosome"/>
</dbReference>
<evidence type="ECO:0000313" key="1">
    <source>
        <dbReference type="EMBL" id="BBK24953.1"/>
    </source>
</evidence>
<sequence length="64" mass="7544">MLNNMTDEDFYRLRPWVPVELPNGLFVVACNWDPKPLVKGIYPDYEFAKEMADVLNRERGIVRT</sequence>
<gene>
    <name evidence="1" type="ORF">Dia5BBH33_08880</name>
</gene>
<dbReference type="KEGG" id="dho:Dia5BBH33_08880"/>
<protein>
    <submittedName>
        <fullName evidence="1">Uncharacterized protein</fullName>
    </submittedName>
</protein>
<reference evidence="2" key="1">
    <citation type="submission" date="2019-05" db="EMBL/GenBank/DDBJ databases">
        <title>Complete genome sequencing of Dialister sp. strain 5BBH33.</title>
        <authorList>
            <person name="Sakamoto M."/>
            <person name="Murakami T."/>
            <person name="Mori H."/>
        </authorList>
    </citation>
    <scope>NUCLEOTIDE SEQUENCE [LARGE SCALE GENOMIC DNA]</scope>
    <source>
        <strain evidence="2">5BBH33</strain>
    </source>
</reference>
<accession>A0A8D5A0Y4</accession>
<name>A0A8D5A0Y4_9FIRM</name>
<keyword evidence="2" id="KW-1185">Reference proteome</keyword>
<proteinExistence type="predicted"/>
<dbReference type="AlphaFoldDB" id="A0A8D5A0Y4"/>
<organism evidence="1 2">
    <name type="scientific">Dialister hominis</name>
    <dbReference type="NCBI Taxonomy" id="2582419"/>
    <lineage>
        <taxon>Bacteria</taxon>
        <taxon>Bacillati</taxon>
        <taxon>Bacillota</taxon>
        <taxon>Negativicutes</taxon>
        <taxon>Veillonellales</taxon>
        <taxon>Veillonellaceae</taxon>
        <taxon>Dialister</taxon>
    </lineage>
</organism>
<dbReference type="EMBL" id="AP019697">
    <property type="protein sequence ID" value="BBK24953.1"/>
    <property type="molecule type" value="Genomic_DNA"/>
</dbReference>